<dbReference type="PROSITE" id="PS50830">
    <property type="entry name" value="TNASE_3"/>
    <property type="match status" value="1"/>
</dbReference>
<evidence type="ECO:0000256" key="2">
    <source>
        <dbReference type="ARBA" id="ARBA00022759"/>
    </source>
</evidence>
<protein>
    <submittedName>
        <fullName evidence="5">Unannotated protein</fullName>
    </submittedName>
</protein>
<keyword evidence="1" id="KW-0540">Nuclease</keyword>
<evidence type="ECO:0000259" key="4">
    <source>
        <dbReference type="PROSITE" id="PS50830"/>
    </source>
</evidence>
<evidence type="ECO:0000256" key="3">
    <source>
        <dbReference type="ARBA" id="ARBA00022801"/>
    </source>
</evidence>
<dbReference type="EMBL" id="CAFBPU010000043">
    <property type="protein sequence ID" value="CAB5037410.1"/>
    <property type="molecule type" value="Genomic_DNA"/>
</dbReference>
<dbReference type="InterPro" id="IPR035437">
    <property type="entry name" value="SNase_OB-fold_sf"/>
</dbReference>
<evidence type="ECO:0000313" key="5">
    <source>
        <dbReference type="EMBL" id="CAB5037410.1"/>
    </source>
</evidence>
<feature type="domain" description="TNase-like" evidence="4">
    <location>
        <begin position="47"/>
        <end position="161"/>
    </location>
</feature>
<dbReference type="Pfam" id="PF00565">
    <property type="entry name" value="SNase"/>
    <property type="match status" value="1"/>
</dbReference>
<reference evidence="5" key="1">
    <citation type="submission" date="2020-05" db="EMBL/GenBank/DDBJ databases">
        <authorList>
            <person name="Chiriac C."/>
            <person name="Salcher M."/>
            <person name="Ghai R."/>
            <person name="Kavagutti S V."/>
        </authorList>
    </citation>
    <scope>NUCLEOTIDE SEQUENCE</scope>
</reference>
<sequence length="266" mass="29132">MRSSCRRVFCAAFIGLFSAMFWAQTAHAQGAPAAVSCAAKSLGSFEVETVLDGRSFRLRDGREVLLAGIEVPSSSGKTWLAQRLTGKTVVLRQVTSETDRYERLLAQAFVTADSVERWIQQELLATGQAQVSARPGDSACAKALLSAEAPARRNRLGLWANSDYSVKASSDLEGLLTRKSRFTVAEGKVLSVRESGGTIYINFGREWSRNLTVTILRRNLRAFEASGMDPKKLEGARVRVRGLVEERNGPRIEAVRPGQIEIAAQE</sequence>
<dbReference type="AlphaFoldDB" id="A0A6J7SAK8"/>
<gene>
    <name evidence="5" type="ORF">UFOPK4150_01812</name>
</gene>
<dbReference type="InterPro" id="IPR016071">
    <property type="entry name" value="Staphylococal_nuclease_OB-fold"/>
</dbReference>
<organism evidence="5">
    <name type="scientific">freshwater metagenome</name>
    <dbReference type="NCBI Taxonomy" id="449393"/>
    <lineage>
        <taxon>unclassified sequences</taxon>
        <taxon>metagenomes</taxon>
        <taxon>ecological metagenomes</taxon>
    </lineage>
</organism>
<dbReference type="GO" id="GO:0004519">
    <property type="term" value="F:endonuclease activity"/>
    <property type="evidence" value="ECO:0007669"/>
    <property type="project" value="UniProtKB-KW"/>
</dbReference>
<dbReference type="GO" id="GO:0016787">
    <property type="term" value="F:hydrolase activity"/>
    <property type="evidence" value="ECO:0007669"/>
    <property type="project" value="UniProtKB-KW"/>
</dbReference>
<name>A0A6J7SAK8_9ZZZZ</name>
<accession>A0A6J7SAK8</accession>
<keyword evidence="2" id="KW-0255">Endonuclease</keyword>
<proteinExistence type="predicted"/>
<dbReference type="SMART" id="SM00318">
    <property type="entry name" value="SNc"/>
    <property type="match status" value="1"/>
</dbReference>
<dbReference type="SUPFAM" id="SSF50199">
    <property type="entry name" value="Staphylococcal nuclease"/>
    <property type="match status" value="1"/>
</dbReference>
<keyword evidence="3" id="KW-0378">Hydrolase</keyword>
<dbReference type="PANTHER" id="PTHR12302:SF3">
    <property type="entry name" value="SERINE_THREONINE-PROTEIN KINASE 31"/>
    <property type="match status" value="1"/>
</dbReference>
<evidence type="ECO:0000256" key="1">
    <source>
        <dbReference type="ARBA" id="ARBA00022722"/>
    </source>
</evidence>
<dbReference type="Gene3D" id="2.40.50.90">
    <property type="match status" value="1"/>
</dbReference>
<dbReference type="PANTHER" id="PTHR12302">
    <property type="entry name" value="EBNA2 BINDING PROTEIN P100"/>
    <property type="match status" value="1"/>
</dbReference>